<comment type="caution">
    <text evidence="1">The sequence shown here is derived from an EMBL/GenBank/DDBJ whole genome shotgun (WGS) entry which is preliminary data.</text>
</comment>
<dbReference type="RefSeq" id="WP_191100495.1">
    <property type="nucleotide sequence ID" value="NZ_JACXXF010000008.1"/>
</dbReference>
<accession>A0ABR8LX98</accession>
<organism evidence="1 2">
    <name type="scientific">Olleya marilimosa</name>
    <dbReference type="NCBI Taxonomy" id="272164"/>
    <lineage>
        <taxon>Bacteria</taxon>
        <taxon>Pseudomonadati</taxon>
        <taxon>Bacteroidota</taxon>
        <taxon>Flavobacteriia</taxon>
        <taxon>Flavobacteriales</taxon>
        <taxon>Flavobacteriaceae</taxon>
    </lineage>
</organism>
<dbReference type="Gene3D" id="3.40.630.10">
    <property type="entry name" value="Zn peptidases"/>
    <property type="match status" value="1"/>
</dbReference>
<gene>
    <name evidence="1" type="ORF">IEG06_13465</name>
</gene>
<evidence type="ECO:0000313" key="2">
    <source>
        <dbReference type="Proteomes" id="UP000627521"/>
    </source>
</evidence>
<protein>
    <submittedName>
        <fullName evidence="1">M14 family metallopeptidase</fullName>
    </submittedName>
</protein>
<dbReference type="CDD" id="cd06241">
    <property type="entry name" value="M14-like"/>
    <property type="match status" value="1"/>
</dbReference>
<name>A0ABR8LX98_9FLAO</name>
<keyword evidence="2" id="KW-1185">Reference proteome</keyword>
<dbReference type="SUPFAM" id="SSF53187">
    <property type="entry name" value="Zn-dependent exopeptidases"/>
    <property type="match status" value="1"/>
</dbReference>
<dbReference type="Proteomes" id="UP000627521">
    <property type="component" value="Unassembled WGS sequence"/>
</dbReference>
<sequence>MKKILVILILVVSCKSTTKKDFDFETVFEKSQGLETATYQETIQYYKDLATAYSSISIDSIGSTDSGKPLHLVTLNPDGNFNFESIRNDKRILLINNGIHPGESDGIDATMMLFRDMASGKIEAPKHTVLATIPIYNVGGSLNRNTSTRTNQNGPKAYGFRGNARNFDLNRDFIKSDTKNAKTFAQIFHLVKPDVFIDNHVSNGADYQYTLTHLFTQHNKLGGTLGNYLHTKMQPNLEAKLATKQWDITPYVNVFNKVPEAGFSQFMDSPRYSTGYTTLFNTLGMMVETHMLKPYKQRVEGTFELMKSMIEIIEEDHEQIKSLRQDYNQQLIAKKIYPLQWEIDTTKTTTLNFKGFEGNMIPSNITDADRLKFDRNKPFTKQITYQNYFKPSLEIEIPKAYIIPQGWWNVIELLKLNDVDMTPLSKDSTITVQSYKIDNYQTKSQAYEGHYQHYNTTIKVSEETITFNKGDFIIKTNQEAFRYLIETLEPQAPDSFFNWNFFDTILQQKEGFSPYVWEDKAELILRQDPKLRINFNLKKSYDKDFASNWYAQLDWLHKQSVNYEKSHLQYPVYRLK</sequence>
<reference evidence="1 2" key="1">
    <citation type="submission" date="2020-09" db="EMBL/GenBank/DDBJ databases">
        <title>Bacillus nautilus sp. nov., Chryseoglobus crepusculi sp. nov, and Psychrobacter noctis sp. nov., isolated from deep-sea sponges from the equatorial Atlantic.</title>
        <authorList>
            <person name="Stennett H.L."/>
            <person name="Williams S.E."/>
        </authorList>
    </citation>
    <scope>NUCLEOTIDE SEQUENCE [LARGE SCALE GENOMIC DNA]</scope>
    <source>
        <strain evidence="1 2">28M-24</strain>
    </source>
</reference>
<proteinExistence type="predicted"/>
<evidence type="ECO:0000313" key="1">
    <source>
        <dbReference type="EMBL" id="MBD3864460.1"/>
    </source>
</evidence>
<dbReference type="EMBL" id="JACXXH010000008">
    <property type="protein sequence ID" value="MBD3864460.1"/>
    <property type="molecule type" value="Genomic_DNA"/>
</dbReference>